<dbReference type="SUPFAM" id="SSF53756">
    <property type="entry name" value="UDP-Glycosyltransferase/glycogen phosphorylase"/>
    <property type="match status" value="1"/>
</dbReference>
<evidence type="ECO:0000313" key="3">
    <source>
        <dbReference type="EMBL" id="NJC26636.1"/>
    </source>
</evidence>
<gene>
    <name evidence="3" type="ORF">GGR27_002146</name>
</gene>
<dbReference type="PANTHER" id="PTHR12526:SF595">
    <property type="entry name" value="BLL5217 PROTEIN"/>
    <property type="match status" value="1"/>
</dbReference>
<evidence type="ECO:0000259" key="1">
    <source>
        <dbReference type="Pfam" id="PF00534"/>
    </source>
</evidence>
<keyword evidence="4" id="KW-1185">Reference proteome</keyword>
<protein>
    <submittedName>
        <fullName evidence="3">Glycosyltransferase involved in cell wall biosynthesis</fullName>
    </submittedName>
</protein>
<evidence type="ECO:0000313" key="4">
    <source>
        <dbReference type="Proteomes" id="UP000770785"/>
    </source>
</evidence>
<dbReference type="CDD" id="cd03802">
    <property type="entry name" value="GT4_AviGT4-like"/>
    <property type="match status" value="1"/>
</dbReference>
<comment type="caution">
    <text evidence="3">The sequence shown here is derived from an EMBL/GenBank/DDBJ whole genome shotgun (WGS) entry which is preliminary data.</text>
</comment>
<dbReference type="Pfam" id="PF00534">
    <property type="entry name" value="Glycos_transf_1"/>
    <property type="match status" value="1"/>
</dbReference>
<feature type="domain" description="Glycosyl transferase family 1" evidence="1">
    <location>
        <begin position="185"/>
        <end position="331"/>
    </location>
</feature>
<dbReference type="InterPro" id="IPR028098">
    <property type="entry name" value="Glyco_trans_4-like_N"/>
</dbReference>
<accession>A0ABX0XBI7</accession>
<dbReference type="Proteomes" id="UP000770785">
    <property type="component" value="Unassembled WGS sequence"/>
</dbReference>
<dbReference type="EMBL" id="JAATJH010000003">
    <property type="protein sequence ID" value="NJC26636.1"/>
    <property type="molecule type" value="Genomic_DNA"/>
</dbReference>
<reference evidence="3 4" key="1">
    <citation type="submission" date="2020-03" db="EMBL/GenBank/DDBJ databases">
        <title>Genomic Encyclopedia of Type Strains, Phase IV (KMG-IV): sequencing the most valuable type-strain genomes for metagenomic binning, comparative biology and taxonomic classification.</title>
        <authorList>
            <person name="Goeker M."/>
        </authorList>
    </citation>
    <scope>NUCLEOTIDE SEQUENCE [LARGE SCALE GENOMIC DNA]</scope>
    <source>
        <strain evidence="3 4">DSM 105096</strain>
    </source>
</reference>
<dbReference type="PANTHER" id="PTHR12526">
    <property type="entry name" value="GLYCOSYLTRANSFERASE"/>
    <property type="match status" value="1"/>
</dbReference>
<dbReference type="Pfam" id="PF13439">
    <property type="entry name" value="Glyco_transf_4"/>
    <property type="match status" value="1"/>
</dbReference>
<dbReference type="InterPro" id="IPR001296">
    <property type="entry name" value="Glyco_trans_1"/>
</dbReference>
<organism evidence="3 4">
    <name type="scientific">Neolewinella antarctica</name>
    <dbReference type="NCBI Taxonomy" id="442734"/>
    <lineage>
        <taxon>Bacteria</taxon>
        <taxon>Pseudomonadati</taxon>
        <taxon>Bacteroidota</taxon>
        <taxon>Saprospiria</taxon>
        <taxon>Saprospirales</taxon>
        <taxon>Lewinellaceae</taxon>
        <taxon>Neolewinella</taxon>
    </lineage>
</organism>
<evidence type="ECO:0000259" key="2">
    <source>
        <dbReference type="Pfam" id="PF13439"/>
    </source>
</evidence>
<dbReference type="Gene3D" id="3.40.50.2000">
    <property type="entry name" value="Glycogen Phosphorylase B"/>
    <property type="match status" value="2"/>
</dbReference>
<sequence length="359" mass="39519">MKIAILTHANFPIAEPFAGGLEMITFHLVRALRGRGHRVSLFAHADSDPTLNVWPLPSREEILKSTSASELTSEQLGQTEFIYQEQYARAMTSIVSGDFDVVHNHTLHHLPILLGEQLGSRFITTIHAPTGPRFKLAFRALPHPKQTITCVSAHQAEYWKAFTQVDHVIHNGIPVDNWHPVDRPEDYVFWMGRICPDKAPGDAIQACLMTGDQLRLAGPIHDQAYFDATVAPYLHHENITYLGHLTHAEIAPELASARAFLFTSVYAEPYGLTLAEALASGTPVIAYAAGAAPEILSSEVGILVDVGDVDGLRAALSSVKKIDRTKCRAYAIEHCSITAMVDKYEALYDSALARENIHS</sequence>
<feature type="domain" description="Glycosyltransferase subfamily 4-like N-terminal" evidence="2">
    <location>
        <begin position="19"/>
        <end position="176"/>
    </location>
</feature>
<dbReference type="RefSeq" id="WP_168037403.1">
    <property type="nucleotide sequence ID" value="NZ_JAATJH010000003.1"/>
</dbReference>
<proteinExistence type="predicted"/>
<name>A0ABX0XBI7_9BACT</name>